<evidence type="ECO:0000313" key="8">
    <source>
        <dbReference type="EMBL" id="KZM84865.1"/>
    </source>
</evidence>
<dbReference type="Proteomes" id="UP000077755">
    <property type="component" value="Chromosome 8"/>
</dbReference>
<protein>
    <recommendedName>
        <fullName evidence="7">WRKY domain-containing protein</fullName>
    </recommendedName>
</protein>
<evidence type="ECO:0000313" key="10">
    <source>
        <dbReference type="Proteomes" id="UP000077755"/>
    </source>
</evidence>
<dbReference type="GO" id="GO:0005634">
    <property type="term" value="C:nucleus"/>
    <property type="evidence" value="ECO:0007669"/>
    <property type="project" value="UniProtKB-SubCell"/>
</dbReference>
<dbReference type="SMART" id="SM00774">
    <property type="entry name" value="WRKY"/>
    <property type="match status" value="1"/>
</dbReference>
<dbReference type="PANTHER" id="PTHR32096:SF36">
    <property type="entry name" value="WRKY TRANSCRIPTION FACTOR 41-RELATED"/>
    <property type="match status" value="1"/>
</dbReference>
<sequence length="346" mass="39126">MGSACNWEKSTIANELIQGMEVARQLKFHLSSSTSSPDTHQRLLQRILSSYDNALLLLNWSESSAVQAQAVPAMVSLPQSPISTEGSPGEFKDHHQDVSKKRKALPTWKDHVRIYFENGVESSAEDGYSWRKYGQKDILGATHPRSYYRCTYRNTQMCYATKQVQRSDNDPTIFEITYKGKHTCLQANNSVPPATPENQELKHESHYHYHHHNQEPTNDVLINFRENLRVETEDLHKKEASDSFSFPQGIENLTGEAQLSSFSQLVNENVMGNFSPSFISPATSGSSYFSVSPYQMNSFGQFPESDHNEIISANTSTSNSPILDLDFQIDHADLDLKFPFDTPGFF</sequence>
<evidence type="ECO:0000313" key="9">
    <source>
        <dbReference type="EMBL" id="WOH12273.1"/>
    </source>
</evidence>
<evidence type="ECO:0000256" key="4">
    <source>
        <dbReference type="ARBA" id="ARBA00023163"/>
    </source>
</evidence>
<keyword evidence="4" id="KW-0804">Transcription</keyword>
<dbReference type="EMBL" id="CP093350">
    <property type="protein sequence ID" value="WOH12273.1"/>
    <property type="molecule type" value="Genomic_DNA"/>
</dbReference>
<evidence type="ECO:0000256" key="3">
    <source>
        <dbReference type="ARBA" id="ARBA00023125"/>
    </source>
</evidence>
<dbReference type="InterPro" id="IPR003657">
    <property type="entry name" value="WRKY_dom"/>
</dbReference>
<feature type="domain" description="WRKY" evidence="7">
    <location>
        <begin position="119"/>
        <end position="182"/>
    </location>
</feature>
<dbReference type="EMBL" id="LNRQ01000008">
    <property type="protein sequence ID" value="KZM84865.1"/>
    <property type="molecule type" value="Genomic_DNA"/>
</dbReference>
<dbReference type="GO" id="GO:0042542">
    <property type="term" value="P:response to hydrogen peroxide"/>
    <property type="evidence" value="ECO:0007669"/>
    <property type="project" value="UniProtKB-ARBA"/>
</dbReference>
<comment type="similarity">
    <text evidence="6">Belongs to the WRKY group III family.</text>
</comment>
<keyword evidence="10" id="KW-1185">Reference proteome</keyword>
<dbReference type="GO" id="GO:0009751">
    <property type="term" value="P:response to salicylic acid"/>
    <property type="evidence" value="ECO:0007669"/>
    <property type="project" value="UniProtKB-ARBA"/>
</dbReference>
<keyword evidence="2" id="KW-0805">Transcription regulation</keyword>
<dbReference type="Pfam" id="PF03106">
    <property type="entry name" value="WRKY"/>
    <property type="match status" value="1"/>
</dbReference>
<keyword evidence="5" id="KW-0539">Nucleus</keyword>
<dbReference type="SUPFAM" id="SSF118290">
    <property type="entry name" value="WRKY DNA-binding domain"/>
    <property type="match status" value="1"/>
</dbReference>
<dbReference type="InterPro" id="IPR036576">
    <property type="entry name" value="WRKY_dom_sf"/>
</dbReference>
<dbReference type="OMA" id="FRNTQGC"/>
<dbReference type="KEGG" id="dcr:108197514"/>
<reference evidence="9" key="2">
    <citation type="submission" date="2022-03" db="EMBL/GenBank/DDBJ databases">
        <title>Draft title - Genomic analysis of global carrot germplasm unveils the trajectory of domestication and the origin of high carotenoid orange carrot.</title>
        <authorList>
            <person name="Iorizzo M."/>
            <person name="Ellison S."/>
            <person name="Senalik D."/>
            <person name="Macko-Podgorni A."/>
            <person name="Grzebelus D."/>
            <person name="Bostan H."/>
            <person name="Rolling W."/>
            <person name="Curaba J."/>
            <person name="Simon P."/>
        </authorList>
    </citation>
    <scope>NUCLEOTIDE SEQUENCE</scope>
    <source>
        <tissue evidence="9">Leaf</tissue>
    </source>
</reference>
<accession>A0A175YMN9</accession>
<evidence type="ECO:0000256" key="6">
    <source>
        <dbReference type="ARBA" id="ARBA00060850"/>
    </source>
</evidence>
<evidence type="ECO:0000259" key="7">
    <source>
        <dbReference type="PROSITE" id="PS50811"/>
    </source>
</evidence>
<organism evidence="8">
    <name type="scientific">Daucus carota subsp. sativus</name>
    <name type="common">Carrot</name>
    <dbReference type="NCBI Taxonomy" id="79200"/>
    <lineage>
        <taxon>Eukaryota</taxon>
        <taxon>Viridiplantae</taxon>
        <taxon>Streptophyta</taxon>
        <taxon>Embryophyta</taxon>
        <taxon>Tracheophyta</taxon>
        <taxon>Spermatophyta</taxon>
        <taxon>Magnoliopsida</taxon>
        <taxon>eudicotyledons</taxon>
        <taxon>Gunneridae</taxon>
        <taxon>Pentapetalae</taxon>
        <taxon>asterids</taxon>
        <taxon>campanulids</taxon>
        <taxon>Apiales</taxon>
        <taxon>Apiaceae</taxon>
        <taxon>Apioideae</taxon>
        <taxon>Scandiceae</taxon>
        <taxon>Daucinae</taxon>
        <taxon>Daucus</taxon>
        <taxon>Daucus sect. Daucus</taxon>
    </lineage>
</organism>
<keyword evidence="3" id="KW-0238">DNA-binding</keyword>
<proteinExistence type="inferred from homology"/>
<dbReference type="Gene3D" id="2.20.25.80">
    <property type="entry name" value="WRKY domain"/>
    <property type="match status" value="1"/>
</dbReference>
<dbReference type="AlphaFoldDB" id="A0A175YMN9"/>
<dbReference type="GO" id="GO:0003700">
    <property type="term" value="F:DNA-binding transcription factor activity"/>
    <property type="evidence" value="ECO:0007669"/>
    <property type="project" value="InterPro"/>
</dbReference>
<evidence type="ECO:0000256" key="2">
    <source>
        <dbReference type="ARBA" id="ARBA00023015"/>
    </source>
</evidence>
<name>A0A175YMN9_DAUCS</name>
<dbReference type="Gramene" id="KZM84865">
    <property type="protein sequence ID" value="KZM84865"/>
    <property type="gene ID" value="DCAR_027713"/>
</dbReference>
<dbReference type="FunFam" id="2.20.25.80:FF:000009">
    <property type="entry name" value="WRKY transcription factor 53"/>
    <property type="match status" value="1"/>
</dbReference>
<comment type="subcellular location">
    <subcellularLocation>
        <location evidence="1">Nucleus</location>
    </subcellularLocation>
</comment>
<gene>
    <name evidence="8" type="ORF">DCAR_027713</name>
    <name evidence="9" type="ORF">DCAR_0831775</name>
</gene>
<dbReference type="GO" id="GO:0010150">
    <property type="term" value="P:leaf senescence"/>
    <property type="evidence" value="ECO:0007669"/>
    <property type="project" value="UniProtKB-ARBA"/>
</dbReference>
<evidence type="ECO:0000256" key="1">
    <source>
        <dbReference type="ARBA" id="ARBA00004123"/>
    </source>
</evidence>
<dbReference type="InterPro" id="IPR044810">
    <property type="entry name" value="WRKY_plant"/>
</dbReference>
<dbReference type="PROSITE" id="PS50811">
    <property type="entry name" value="WRKY"/>
    <property type="match status" value="1"/>
</dbReference>
<evidence type="ECO:0000256" key="5">
    <source>
        <dbReference type="ARBA" id="ARBA00023242"/>
    </source>
</evidence>
<dbReference type="OrthoDB" id="1888929at2759"/>
<reference evidence="8" key="1">
    <citation type="journal article" date="2016" name="Nat. Genet.">
        <title>A high-quality carrot genome assembly provides new insights into carotenoid accumulation and asterid genome evolution.</title>
        <authorList>
            <person name="Iorizzo M."/>
            <person name="Ellison S."/>
            <person name="Senalik D."/>
            <person name="Zeng P."/>
            <person name="Satapoomin P."/>
            <person name="Huang J."/>
            <person name="Bowman M."/>
            <person name="Iovene M."/>
            <person name="Sanseverino W."/>
            <person name="Cavagnaro P."/>
            <person name="Yildiz M."/>
            <person name="Macko-Podgorni A."/>
            <person name="Moranska E."/>
            <person name="Grzebelus E."/>
            <person name="Grzebelus D."/>
            <person name="Ashrafi H."/>
            <person name="Zheng Z."/>
            <person name="Cheng S."/>
            <person name="Spooner D."/>
            <person name="Van Deynze A."/>
            <person name="Simon P."/>
        </authorList>
    </citation>
    <scope>NUCLEOTIDE SEQUENCE [LARGE SCALE GENOMIC DNA]</scope>
    <source>
        <tissue evidence="8">Leaf</tissue>
    </source>
</reference>
<dbReference type="PANTHER" id="PTHR32096">
    <property type="entry name" value="WRKY TRANSCRIPTION FACTOR 30-RELATED-RELATED"/>
    <property type="match status" value="1"/>
</dbReference>
<dbReference type="GO" id="GO:0000976">
    <property type="term" value="F:transcription cis-regulatory region binding"/>
    <property type="evidence" value="ECO:0007669"/>
    <property type="project" value="TreeGrafter"/>
</dbReference>
<dbReference type="GO" id="GO:0010193">
    <property type="term" value="P:response to ozone"/>
    <property type="evidence" value="ECO:0007669"/>
    <property type="project" value="UniProtKB-ARBA"/>
</dbReference>